<reference evidence="3 4" key="1">
    <citation type="submission" date="2024-11" db="EMBL/GenBank/DDBJ databases">
        <title>Adaptive evolution of stress response genes in parasites aligns with host niche diversity.</title>
        <authorList>
            <person name="Hahn C."/>
            <person name="Resl P."/>
        </authorList>
    </citation>
    <scope>NUCLEOTIDE SEQUENCE [LARGE SCALE GENOMIC DNA]</scope>
    <source>
        <strain evidence="3">EGGRZ-B1_66</strain>
        <tissue evidence="3">Body</tissue>
    </source>
</reference>
<dbReference type="Gene3D" id="2.30.42.10">
    <property type="match status" value="1"/>
</dbReference>
<dbReference type="Proteomes" id="UP001626550">
    <property type="component" value="Unassembled WGS sequence"/>
</dbReference>
<dbReference type="AlphaFoldDB" id="A0ABD2PW67"/>
<accession>A0ABD2PW67</accession>
<feature type="domain" description="PDZ" evidence="2">
    <location>
        <begin position="143"/>
        <end position="201"/>
    </location>
</feature>
<keyword evidence="4" id="KW-1185">Reference proteome</keyword>
<evidence type="ECO:0000313" key="3">
    <source>
        <dbReference type="EMBL" id="KAL3311007.1"/>
    </source>
</evidence>
<dbReference type="PANTHER" id="PTHR10316">
    <property type="entry name" value="MEMBRANE ASSOCIATED GUANYLATE KINASE-RELATED"/>
    <property type="match status" value="1"/>
</dbReference>
<dbReference type="CDD" id="cd00136">
    <property type="entry name" value="PDZ_canonical"/>
    <property type="match status" value="1"/>
</dbReference>
<protein>
    <recommendedName>
        <fullName evidence="2">PDZ domain-containing protein</fullName>
    </recommendedName>
</protein>
<dbReference type="EMBL" id="JBJKFK010002502">
    <property type="protein sequence ID" value="KAL3311007.1"/>
    <property type="molecule type" value="Genomic_DNA"/>
</dbReference>
<dbReference type="InterPro" id="IPR036034">
    <property type="entry name" value="PDZ_sf"/>
</dbReference>
<dbReference type="SMART" id="SM00228">
    <property type="entry name" value="PDZ"/>
    <property type="match status" value="1"/>
</dbReference>
<dbReference type="InterPro" id="IPR001478">
    <property type="entry name" value="PDZ"/>
</dbReference>
<dbReference type="PANTHER" id="PTHR10316:SF40">
    <property type="entry name" value="LD27118P"/>
    <property type="match status" value="1"/>
</dbReference>
<feature type="compositionally biased region" description="Polar residues" evidence="1">
    <location>
        <begin position="76"/>
        <end position="99"/>
    </location>
</feature>
<feature type="region of interest" description="Disordered" evidence="1">
    <location>
        <begin position="1"/>
        <end position="31"/>
    </location>
</feature>
<dbReference type="SUPFAM" id="SSF50156">
    <property type="entry name" value="PDZ domain-like"/>
    <property type="match status" value="1"/>
</dbReference>
<dbReference type="PROSITE" id="PS50106">
    <property type="entry name" value="PDZ"/>
    <property type="match status" value="1"/>
</dbReference>
<proteinExistence type="predicted"/>
<dbReference type="Pfam" id="PF00595">
    <property type="entry name" value="PDZ"/>
    <property type="match status" value="1"/>
</dbReference>
<feature type="region of interest" description="Disordered" evidence="1">
    <location>
        <begin position="76"/>
        <end position="105"/>
    </location>
</feature>
<evidence type="ECO:0000256" key="1">
    <source>
        <dbReference type="SAM" id="MobiDB-lite"/>
    </source>
</evidence>
<evidence type="ECO:0000259" key="2">
    <source>
        <dbReference type="PROSITE" id="PS50106"/>
    </source>
</evidence>
<evidence type="ECO:0000313" key="4">
    <source>
        <dbReference type="Proteomes" id="UP001626550"/>
    </source>
</evidence>
<name>A0ABD2PW67_9PLAT</name>
<gene>
    <name evidence="3" type="ORF">Ciccas_010418</name>
</gene>
<comment type="caution">
    <text evidence="3">The sequence shown here is derived from an EMBL/GenBank/DDBJ whole genome shotgun (WGS) entry which is preliminary data.</text>
</comment>
<organism evidence="3 4">
    <name type="scientific">Cichlidogyrus casuarinus</name>
    <dbReference type="NCBI Taxonomy" id="1844966"/>
    <lineage>
        <taxon>Eukaryota</taxon>
        <taxon>Metazoa</taxon>
        <taxon>Spiralia</taxon>
        <taxon>Lophotrochozoa</taxon>
        <taxon>Platyhelminthes</taxon>
        <taxon>Monogenea</taxon>
        <taxon>Monopisthocotylea</taxon>
        <taxon>Dactylogyridea</taxon>
        <taxon>Ancyrocephalidae</taxon>
        <taxon>Cichlidogyrus</taxon>
    </lineage>
</organism>
<sequence length="303" mass="33089">MKSFFRRTLSKQQQLAPQPPPKDGNNNVSEHFIHSTPNFVPVSHFVRNGHNPSFDSAMDCASPNWSNFYVPGNHLGENTGSSGNHSLTSGTSSHSPTKSNQDEENGFQQLDLSRDGFVYLEVIVARSFPIVTLTETTTFDVQVQVGAVNPGGPADKTGRLFPGDTLLAINGKSVVDSSHEAAIDLIEKSPEQLNLLVRGFRPKSLKASIRDCSGTLETRTEQTIRTMGDSPQNMLTITRANVAIHKHGSRSSMNGALVFFTKGQQQPDLIDVVLTRKKDEGFGFVIVSSLNSTHISEIGEFCF</sequence>